<evidence type="ECO:0000313" key="3">
    <source>
        <dbReference type="Proteomes" id="UP001498771"/>
    </source>
</evidence>
<gene>
    <name evidence="2" type="ORF">BZA70DRAFT_141763</name>
</gene>
<dbReference type="Gene3D" id="3.40.1190.20">
    <property type="match status" value="1"/>
</dbReference>
<dbReference type="Proteomes" id="UP001498771">
    <property type="component" value="Unassembled WGS sequence"/>
</dbReference>
<accession>A0ABR1F7G2</accession>
<dbReference type="SUPFAM" id="SSF53613">
    <property type="entry name" value="Ribokinase-like"/>
    <property type="match status" value="1"/>
</dbReference>
<feature type="domain" description="Carbohydrate kinase PfkB" evidence="1">
    <location>
        <begin position="175"/>
        <end position="308"/>
    </location>
</feature>
<dbReference type="GeneID" id="90035148"/>
<dbReference type="EMBL" id="JBBJBU010000004">
    <property type="protein sequence ID" value="KAK7205780.1"/>
    <property type="molecule type" value="Genomic_DNA"/>
</dbReference>
<keyword evidence="3" id="KW-1185">Reference proteome</keyword>
<dbReference type="PANTHER" id="PTHR47098:SF2">
    <property type="entry name" value="PROTEIN MAK32"/>
    <property type="match status" value="1"/>
</dbReference>
<name>A0ABR1F7G2_9ASCO</name>
<comment type="caution">
    <text evidence="2">The sequence shown here is derived from an EMBL/GenBank/DDBJ whole genome shotgun (WGS) entry which is preliminary data.</text>
</comment>
<dbReference type="RefSeq" id="XP_064768813.1">
    <property type="nucleotide sequence ID" value="XM_064909636.1"/>
</dbReference>
<evidence type="ECO:0000259" key="1">
    <source>
        <dbReference type="Pfam" id="PF00294"/>
    </source>
</evidence>
<organism evidence="2 3">
    <name type="scientific">Myxozyma melibiosi</name>
    <dbReference type="NCBI Taxonomy" id="54550"/>
    <lineage>
        <taxon>Eukaryota</taxon>
        <taxon>Fungi</taxon>
        <taxon>Dikarya</taxon>
        <taxon>Ascomycota</taxon>
        <taxon>Saccharomycotina</taxon>
        <taxon>Lipomycetes</taxon>
        <taxon>Lipomycetales</taxon>
        <taxon>Lipomycetaceae</taxon>
        <taxon>Myxozyma</taxon>
    </lineage>
</organism>
<dbReference type="PANTHER" id="PTHR47098">
    <property type="entry name" value="PROTEIN MAK32"/>
    <property type="match status" value="1"/>
</dbReference>
<evidence type="ECO:0000313" key="2">
    <source>
        <dbReference type="EMBL" id="KAK7205780.1"/>
    </source>
</evidence>
<dbReference type="InterPro" id="IPR029056">
    <property type="entry name" value="Ribokinase-like"/>
</dbReference>
<proteinExistence type="predicted"/>
<protein>
    <submittedName>
        <fullName evidence="2">Ribokinase-like protein</fullName>
    </submittedName>
</protein>
<reference evidence="2 3" key="1">
    <citation type="submission" date="2024-03" db="EMBL/GenBank/DDBJ databases">
        <title>Genome-scale model development and genomic sequencing of the oleaginous clade Lipomyces.</title>
        <authorList>
            <consortium name="Lawrence Berkeley National Laboratory"/>
            <person name="Czajka J.J."/>
            <person name="Han Y."/>
            <person name="Kim J."/>
            <person name="Mondo S.J."/>
            <person name="Hofstad B.A."/>
            <person name="Robles A."/>
            <person name="Haridas S."/>
            <person name="Riley R."/>
            <person name="LaButti K."/>
            <person name="Pangilinan J."/>
            <person name="Andreopoulos W."/>
            <person name="Lipzen A."/>
            <person name="Yan J."/>
            <person name="Wang M."/>
            <person name="Ng V."/>
            <person name="Grigoriev I.V."/>
            <person name="Spatafora J.W."/>
            <person name="Magnuson J.K."/>
            <person name="Baker S.E."/>
            <person name="Pomraning K.R."/>
        </authorList>
    </citation>
    <scope>NUCLEOTIDE SEQUENCE [LARGE SCALE GENOMIC DNA]</scope>
    <source>
        <strain evidence="2 3">Phaff 52-87</strain>
    </source>
</reference>
<dbReference type="InterPro" id="IPR011611">
    <property type="entry name" value="PfkB_dom"/>
</dbReference>
<dbReference type="Pfam" id="PF00294">
    <property type="entry name" value="PfkB"/>
    <property type="match status" value="1"/>
</dbReference>
<sequence length="335" mass="36503">MDSVPEVLFASMGMFIIDEIHYLDGTCLRDIVGGAGTYAAYGARYFLPPPASKGVGWIVDAGSDFPEQIKQDLLALDTTLILREDKSRLTTRGWNGYTENEHRAFKYMTPKKRLTTDDLEGTPLIKSRTFHLICSPERATSLIEGIEGRRTALGAGLPKAIIVWEPVPDLCTPDHLEACYAALPSVDILSPNSAEAAAFFGQDEPKEKDEIEAIARRFLPYMRDDAAIVIRAGSYGSLVLTKKSGSTWLESYHTPFPDRVVDPTGAGNTFVGAMCVGYVLSGGDFVEAAIYGNIAAGLSIEQVGLARPSTADGVELWNGSRVTDRLAEYKKRIGR</sequence>